<accession>A0A6N3B3J8</accession>
<gene>
    <name evidence="1" type="ORF">SSLFYP27_01074</name>
</gene>
<proteinExistence type="predicted"/>
<name>A0A6N3B3J8_STASI</name>
<evidence type="ECO:0008006" key="2">
    <source>
        <dbReference type="Google" id="ProtNLM"/>
    </source>
</evidence>
<dbReference type="AlphaFoldDB" id="A0A6N3B3J8"/>
<sequence length="81" mass="9457">MTKLSFEDVTRIQSIILSSDYPDDLVERYVDGIESVYKKARAWDNYCKSVEKDLRNEFGNDDKRIQVGMQLNNNIFMEGEA</sequence>
<evidence type="ECO:0000313" key="1">
    <source>
        <dbReference type="EMBL" id="VYT96376.1"/>
    </source>
</evidence>
<reference evidence="1" key="1">
    <citation type="submission" date="2019-11" db="EMBL/GenBank/DDBJ databases">
        <authorList>
            <person name="Feng L."/>
        </authorList>
    </citation>
    <scope>NUCLEOTIDE SEQUENCE</scope>
    <source>
        <strain evidence="1">SsimulansLFYP27</strain>
    </source>
</reference>
<organism evidence="1">
    <name type="scientific">Staphylococcus simulans</name>
    <dbReference type="NCBI Taxonomy" id="1286"/>
    <lineage>
        <taxon>Bacteria</taxon>
        <taxon>Bacillati</taxon>
        <taxon>Bacillota</taxon>
        <taxon>Bacilli</taxon>
        <taxon>Bacillales</taxon>
        <taxon>Staphylococcaceae</taxon>
        <taxon>Staphylococcus</taxon>
    </lineage>
</organism>
<dbReference type="RefSeq" id="WP_156666639.1">
    <property type="nucleotide sequence ID" value="NZ_CACRUO010000027.1"/>
</dbReference>
<dbReference type="EMBL" id="CACRUO010000027">
    <property type="protein sequence ID" value="VYT96376.1"/>
    <property type="molecule type" value="Genomic_DNA"/>
</dbReference>
<protein>
    <recommendedName>
        <fullName evidence="2">Phage protein</fullName>
    </recommendedName>
</protein>